<gene>
    <name evidence="1" type="ORF">EV182_006260</name>
</gene>
<organism evidence="1 2">
    <name type="scientific">Spiromyces aspiralis</name>
    <dbReference type="NCBI Taxonomy" id="68401"/>
    <lineage>
        <taxon>Eukaryota</taxon>
        <taxon>Fungi</taxon>
        <taxon>Fungi incertae sedis</taxon>
        <taxon>Zoopagomycota</taxon>
        <taxon>Kickxellomycotina</taxon>
        <taxon>Kickxellomycetes</taxon>
        <taxon>Kickxellales</taxon>
        <taxon>Kickxellaceae</taxon>
        <taxon>Spiromyces</taxon>
    </lineage>
</organism>
<keyword evidence="2" id="KW-1185">Reference proteome</keyword>
<feature type="non-terminal residue" evidence="1">
    <location>
        <position position="66"/>
    </location>
</feature>
<evidence type="ECO:0000313" key="2">
    <source>
        <dbReference type="Proteomes" id="UP001145114"/>
    </source>
</evidence>
<name>A0ACC1HB44_9FUNG</name>
<evidence type="ECO:0000313" key="1">
    <source>
        <dbReference type="EMBL" id="KAJ1672903.1"/>
    </source>
</evidence>
<dbReference type="EMBL" id="JAMZIH010007659">
    <property type="protein sequence ID" value="KAJ1672903.1"/>
    <property type="molecule type" value="Genomic_DNA"/>
</dbReference>
<dbReference type="Proteomes" id="UP001145114">
    <property type="component" value="Unassembled WGS sequence"/>
</dbReference>
<accession>A0ACC1HB44</accession>
<proteinExistence type="predicted"/>
<comment type="caution">
    <text evidence="1">The sequence shown here is derived from an EMBL/GenBank/DDBJ whole genome shotgun (WGS) entry which is preliminary data.</text>
</comment>
<reference evidence="1" key="1">
    <citation type="submission" date="2022-06" db="EMBL/GenBank/DDBJ databases">
        <title>Phylogenomic reconstructions and comparative analyses of Kickxellomycotina fungi.</title>
        <authorList>
            <person name="Reynolds N.K."/>
            <person name="Stajich J.E."/>
            <person name="Barry K."/>
            <person name="Grigoriev I.V."/>
            <person name="Crous P."/>
            <person name="Smith M.E."/>
        </authorList>
    </citation>
    <scope>NUCLEOTIDE SEQUENCE</scope>
    <source>
        <strain evidence="1">RSA 2271</strain>
    </source>
</reference>
<protein>
    <submittedName>
        <fullName evidence="1">Uncharacterized protein</fullName>
    </submittedName>
</protein>
<sequence length="66" mass="7545">MDAITLSKYDDLICDILLDQANLWFITRKMLPKHRRPRVPVGLGLNMVRRLARGALSLPEAVEELT</sequence>